<dbReference type="InterPro" id="IPR029069">
    <property type="entry name" value="HotDog_dom_sf"/>
</dbReference>
<protein>
    <submittedName>
        <fullName evidence="3">4-hydroxybenzoyl-CoA thioesterase family active site</fullName>
    </submittedName>
</protein>
<comment type="similarity">
    <text evidence="1">Belongs to the 4-hydroxybenzoyl-CoA thioesterase family.</text>
</comment>
<evidence type="ECO:0000256" key="2">
    <source>
        <dbReference type="ARBA" id="ARBA00022801"/>
    </source>
</evidence>
<dbReference type="InterPro" id="IPR050563">
    <property type="entry name" value="4-hydroxybenzoyl-CoA_TE"/>
</dbReference>
<dbReference type="PANTHER" id="PTHR31793:SF27">
    <property type="entry name" value="NOVEL THIOESTERASE SUPERFAMILY DOMAIN AND SAPOSIN A-TYPE DOMAIN CONTAINING PROTEIN (0610012H03RIK)"/>
    <property type="match status" value="1"/>
</dbReference>
<name>A0A3B0WJX9_9ZZZZ</name>
<proteinExistence type="inferred from homology"/>
<dbReference type="CDD" id="cd00586">
    <property type="entry name" value="4HBT"/>
    <property type="match status" value="1"/>
</dbReference>
<dbReference type="EMBL" id="UOFC01000020">
    <property type="protein sequence ID" value="VAW44766.1"/>
    <property type="molecule type" value="Genomic_DNA"/>
</dbReference>
<dbReference type="Pfam" id="PF13279">
    <property type="entry name" value="4HBT_2"/>
    <property type="match status" value="1"/>
</dbReference>
<gene>
    <name evidence="3" type="ORF">MNBD_GAMMA03-1001</name>
</gene>
<sequence length="139" mass="16134">MYKLYLRVRDYECDLQKVVNNSVYQNYLEHARHEFLLEKGVDFAALAEMGVNLMVVRVELDYKRPLTSQDDFYVTVKMQKISRIKYAFIQSIYHKKSDQLMVSGITIGVAVNVKGRPMALALLDEIALIPQIENNLDMK</sequence>
<evidence type="ECO:0000256" key="1">
    <source>
        <dbReference type="ARBA" id="ARBA00005953"/>
    </source>
</evidence>
<dbReference type="GO" id="GO:0047617">
    <property type="term" value="F:fatty acyl-CoA hydrolase activity"/>
    <property type="evidence" value="ECO:0007669"/>
    <property type="project" value="TreeGrafter"/>
</dbReference>
<dbReference type="AlphaFoldDB" id="A0A3B0WJX9"/>
<dbReference type="SUPFAM" id="SSF54637">
    <property type="entry name" value="Thioesterase/thiol ester dehydrase-isomerase"/>
    <property type="match status" value="1"/>
</dbReference>
<dbReference type="Gene3D" id="3.10.129.10">
    <property type="entry name" value="Hotdog Thioesterase"/>
    <property type="match status" value="1"/>
</dbReference>
<organism evidence="3">
    <name type="scientific">hydrothermal vent metagenome</name>
    <dbReference type="NCBI Taxonomy" id="652676"/>
    <lineage>
        <taxon>unclassified sequences</taxon>
        <taxon>metagenomes</taxon>
        <taxon>ecological metagenomes</taxon>
    </lineage>
</organism>
<dbReference type="PANTHER" id="PTHR31793">
    <property type="entry name" value="4-HYDROXYBENZOYL-COA THIOESTERASE FAMILY MEMBER"/>
    <property type="match status" value="1"/>
</dbReference>
<evidence type="ECO:0000313" key="3">
    <source>
        <dbReference type="EMBL" id="VAW44766.1"/>
    </source>
</evidence>
<reference evidence="3" key="1">
    <citation type="submission" date="2018-06" db="EMBL/GenBank/DDBJ databases">
        <authorList>
            <person name="Zhirakovskaya E."/>
        </authorList>
    </citation>
    <scope>NUCLEOTIDE SEQUENCE</scope>
</reference>
<accession>A0A3B0WJX9</accession>
<keyword evidence="2" id="KW-0378">Hydrolase</keyword>